<feature type="coiled-coil region" evidence="1">
    <location>
        <begin position="78"/>
        <end position="105"/>
    </location>
</feature>
<accession>A0A291RRZ5</accession>
<dbReference type="AlphaFoldDB" id="A0A291RRZ5"/>
<dbReference type="GeneID" id="88362049"/>
<evidence type="ECO:0008006" key="4">
    <source>
        <dbReference type="Google" id="ProtNLM"/>
    </source>
</evidence>
<dbReference type="Proteomes" id="UP000221961">
    <property type="component" value="Chromosome"/>
</dbReference>
<proteinExistence type="predicted"/>
<dbReference type="EMBL" id="CP023778">
    <property type="protein sequence ID" value="ATL70253.1"/>
    <property type="molecule type" value="Genomic_DNA"/>
</dbReference>
<keyword evidence="1" id="KW-0175">Coiled coil</keyword>
<sequence length="123" mass="13443">MSELDVWKQLAAEVSQGNLKLKVHRDALDQAVKHLQGYIDHLDTLSFALETVATVSGFGGFQIGVQLAQKFTDKGSGNESIKQRLKELQDEAKAIQDTLHKAAVAYAESDRQFADVLKNGTSA</sequence>
<organism evidence="2 3">
    <name type="scientific">Nocardia terpenica</name>
    <dbReference type="NCBI Taxonomy" id="455432"/>
    <lineage>
        <taxon>Bacteria</taxon>
        <taxon>Bacillati</taxon>
        <taxon>Actinomycetota</taxon>
        <taxon>Actinomycetes</taxon>
        <taxon>Mycobacteriales</taxon>
        <taxon>Nocardiaceae</taxon>
        <taxon>Nocardia</taxon>
    </lineage>
</organism>
<gene>
    <name evidence="2" type="ORF">CRH09_32785</name>
</gene>
<dbReference type="KEGG" id="ntp:CRH09_32785"/>
<evidence type="ECO:0000256" key="1">
    <source>
        <dbReference type="SAM" id="Coils"/>
    </source>
</evidence>
<protein>
    <recommendedName>
        <fullName evidence="4">ESX-1 secretion-associated protein</fullName>
    </recommendedName>
</protein>
<reference evidence="2 3" key="1">
    <citation type="submission" date="2017-10" db="EMBL/GenBank/DDBJ databases">
        <title>Comparative genomics between pathogenic Norcardia.</title>
        <authorList>
            <person name="Zeng L."/>
        </authorList>
    </citation>
    <scope>NUCLEOTIDE SEQUENCE [LARGE SCALE GENOMIC DNA]</scope>
    <source>
        <strain evidence="2 3">NC_YFY_NT001</strain>
    </source>
</reference>
<dbReference type="RefSeq" id="WP_098697235.1">
    <property type="nucleotide sequence ID" value="NZ_CP023778.1"/>
</dbReference>
<evidence type="ECO:0000313" key="3">
    <source>
        <dbReference type="Proteomes" id="UP000221961"/>
    </source>
</evidence>
<evidence type="ECO:0000313" key="2">
    <source>
        <dbReference type="EMBL" id="ATL70253.1"/>
    </source>
</evidence>
<name>A0A291RRZ5_9NOCA</name>